<feature type="compositionally biased region" description="Pro residues" evidence="1">
    <location>
        <begin position="178"/>
        <end position="223"/>
    </location>
</feature>
<gene>
    <name evidence="2" type="ORF">GGR00_004749</name>
</gene>
<protein>
    <submittedName>
        <fullName evidence="2">Uncharacterized protein</fullName>
    </submittedName>
</protein>
<evidence type="ECO:0000256" key="1">
    <source>
        <dbReference type="SAM" id="MobiDB-lite"/>
    </source>
</evidence>
<sequence length="223" mass="23845">MTAIPVSPGHAYILLGRELDNGQRFYNTVAGFYPDHNEKAAYVKEFYSTKGVVTQTLDDAKSEITFTIYITPNQEQKVSSIIKSYDTKDYSLITRNCVSLSKDVANAIGLTVPSGALSGMIPQAFIKSLMEQNKNRAPVPGAPPGSVSTTGPNAPQPPPNRAIDAAQWTIDNTRPTAPIVPPVIAPTGMPQPPDIIPPPPPTPPQLPPPTPLPIPPVLMPPPN</sequence>
<feature type="region of interest" description="Disordered" evidence="1">
    <location>
        <begin position="173"/>
        <end position="223"/>
    </location>
</feature>
<comment type="caution">
    <text evidence="2">The sequence shown here is derived from an EMBL/GenBank/DDBJ whole genome shotgun (WGS) entry which is preliminary data.</text>
</comment>
<evidence type="ECO:0000313" key="2">
    <source>
        <dbReference type="EMBL" id="MBB6356931.1"/>
    </source>
</evidence>
<accession>A0A7X0FC08</accession>
<reference evidence="2 3" key="1">
    <citation type="submission" date="2020-08" db="EMBL/GenBank/DDBJ databases">
        <title>Genomic Encyclopedia of Type Strains, Phase IV (KMG-IV): sequencing the most valuable type-strain genomes for metagenomic binning, comparative biology and taxonomic classification.</title>
        <authorList>
            <person name="Goeker M."/>
        </authorList>
    </citation>
    <scope>NUCLEOTIDE SEQUENCE [LARGE SCALE GENOMIC DNA]</scope>
    <source>
        <strain evidence="2 3">DSM 7051</strain>
    </source>
</reference>
<name>A0A7X0FC08_9HYPH</name>
<evidence type="ECO:0000313" key="3">
    <source>
        <dbReference type="Proteomes" id="UP000536262"/>
    </source>
</evidence>
<feature type="region of interest" description="Disordered" evidence="1">
    <location>
        <begin position="134"/>
        <end position="158"/>
    </location>
</feature>
<dbReference type="AlphaFoldDB" id="A0A7X0FC08"/>
<keyword evidence="3" id="KW-1185">Reference proteome</keyword>
<dbReference type="EMBL" id="JACHOU010000018">
    <property type="protein sequence ID" value="MBB6356931.1"/>
    <property type="molecule type" value="Genomic_DNA"/>
</dbReference>
<dbReference type="Proteomes" id="UP000536262">
    <property type="component" value="Unassembled WGS sequence"/>
</dbReference>
<dbReference type="RefSeq" id="WP_184701463.1">
    <property type="nucleotide sequence ID" value="NZ_BAABEG010000001.1"/>
</dbReference>
<organism evidence="2 3">
    <name type="scientific">Aminobacter aganoensis</name>
    <dbReference type="NCBI Taxonomy" id="83264"/>
    <lineage>
        <taxon>Bacteria</taxon>
        <taxon>Pseudomonadati</taxon>
        <taxon>Pseudomonadota</taxon>
        <taxon>Alphaproteobacteria</taxon>
        <taxon>Hyphomicrobiales</taxon>
        <taxon>Phyllobacteriaceae</taxon>
        <taxon>Aminobacter</taxon>
    </lineage>
</organism>
<proteinExistence type="predicted"/>